<protein>
    <submittedName>
        <fullName evidence="2">DUF58 domain-containing protein</fullName>
    </submittedName>
</protein>
<evidence type="ECO:0000313" key="3">
    <source>
        <dbReference type="Proteomes" id="UP001501288"/>
    </source>
</evidence>
<proteinExistence type="predicted"/>
<comment type="caution">
    <text evidence="2">The sequence shown here is derived from an EMBL/GenBank/DDBJ whole genome shotgun (WGS) entry which is preliminary data.</text>
</comment>
<gene>
    <name evidence="2" type="ORF">GCM10009762_27870</name>
</gene>
<feature type="domain" description="DUF58" evidence="1">
    <location>
        <begin position="192"/>
        <end position="365"/>
    </location>
</feature>
<evidence type="ECO:0000259" key="1">
    <source>
        <dbReference type="Pfam" id="PF01882"/>
    </source>
</evidence>
<sequence length="431" mass="47084">MYLRWPAVAAMAAVCLVVFVVPSTQLVLVWFVVVALLAGLDVLLAPRPSSLRVERRQPDGVRLGEETVSHLVVTNPTSRTFRGAVRDVWSPGAGAQDDRGVLNLAPGASVDHVVHLLPTRRGMRPNDAITVRSAGPLRLAGRQTRLDEPGLVRVMPAFSSRAHLPSRLVQLREIEGRSLVRAPGSGSEFDSLRDYVRGDDVRSIDWRATARRRAPVVRTWRPERDRRVSILLDTGRLSAGRLADTTRLDAGMEACLLLAALAGHAGDNVEWTAGDRAVLAHVPPTSGRNEAVRRMMLAMAPLESRLVEPDWSRLVQEATADARRGSLLVIVTPFEPAAVEESLVPLLPALARETRVVIASVADPEVGAIAAKRDNVRDVYGAAAAERLRHRTTTMRAALERHGISVLHEPPERLAPALADHYLVLKREGRL</sequence>
<dbReference type="EMBL" id="BAAANV010000066">
    <property type="protein sequence ID" value="GAA1553577.1"/>
    <property type="molecule type" value="Genomic_DNA"/>
</dbReference>
<organism evidence="2 3">
    <name type="scientific">Dermacoccus barathri</name>
    <dbReference type="NCBI Taxonomy" id="322601"/>
    <lineage>
        <taxon>Bacteria</taxon>
        <taxon>Bacillati</taxon>
        <taxon>Actinomycetota</taxon>
        <taxon>Actinomycetes</taxon>
        <taxon>Micrococcales</taxon>
        <taxon>Dermacoccaceae</taxon>
        <taxon>Dermacoccus</taxon>
    </lineage>
</organism>
<accession>A0ABN2C916</accession>
<dbReference type="InterPro" id="IPR002881">
    <property type="entry name" value="DUF58"/>
</dbReference>
<dbReference type="PANTHER" id="PTHR33608">
    <property type="entry name" value="BLL2464 PROTEIN"/>
    <property type="match status" value="1"/>
</dbReference>
<name>A0ABN2C916_9MICO</name>
<keyword evidence="3" id="KW-1185">Reference proteome</keyword>
<dbReference type="RefSeq" id="WP_346030967.1">
    <property type="nucleotide sequence ID" value="NZ_BAAANV010000066.1"/>
</dbReference>
<dbReference type="Pfam" id="PF01882">
    <property type="entry name" value="DUF58"/>
    <property type="match status" value="1"/>
</dbReference>
<dbReference type="Proteomes" id="UP001501288">
    <property type="component" value="Unassembled WGS sequence"/>
</dbReference>
<evidence type="ECO:0000313" key="2">
    <source>
        <dbReference type="EMBL" id="GAA1553577.1"/>
    </source>
</evidence>
<dbReference type="PANTHER" id="PTHR33608:SF3">
    <property type="entry name" value="SLR2013 PROTEIN"/>
    <property type="match status" value="1"/>
</dbReference>
<reference evidence="2 3" key="1">
    <citation type="journal article" date="2019" name="Int. J. Syst. Evol. Microbiol.">
        <title>The Global Catalogue of Microorganisms (GCM) 10K type strain sequencing project: providing services to taxonomists for standard genome sequencing and annotation.</title>
        <authorList>
            <consortium name="The Broad Institute Genomics Platform"/>
            <consortium name="The Broad Institute Genome Sequencing Center for Infectious Disease"/>
            <person name="Wu L."/>
            <person name="Ma J."/>
        </authorList>
    </citation>
    <scope>NUCLEOTIDE SEQUENCE [LARGE SCALE GENOMIC DNA]</scope>
    <source>
        <strain evidence="2 3">JCM 14588</strain>
    </source>
</reference>